<dbReference type="STRING" id="1962155.B1813_08355"/>
<dbReference type="Gene3D" id="1.20.1260.20">
    <property type="entry name" value="PPE superfamily"/>
    <property type="match status" value="1"/>
</dbReference>
<keyword evidence="3" id="KW-1185">Reference proteome</keyword>
<dbReference type="Proteomes" id="UP000192591">
    <property type="component" value="Unassembled WGS sequence"/>
</dbReference>
<accession>A0A1V9A513</accession>
<proteinExistence type="predicted"/>
<feature type="region of interest" description="Disordered" evidence="1">
    <location>
        <begin position="1"/>
        <end position="47"/>
    </location>
</feature>
<feature type="compositionally biased region" description="Polar residues" evidence="1">
    <location>
        <begin position="1"/>
        <end position="10"/>
    </location>
</feature>
<gene>
    <name evidence="2" type="ORF">B1813_08355</name>
</gene>
<feature type="region of interest" description="Disordered" evidence="1">
    <location>
        <begin position="282"/>
        <end position="333"/>
    </location>
</feature>
<protein>
    <recommendedName>
        <fullName evidence="4">PPE family protein</fullName>
    </recommendedName>
</protein>
<organism evidence="2 3">
    <name type="scientific">Saccharomonospora piscinae</name>
    <dbReference type="NCBI Taxonomy" id="687388"/>
    <lineage>
        <taxon>Bacteria</taxon>
        <taxon>Bacillati</taxon>
        <taxon>Actinomycetota</taxon>
        <taxon>Actinomycetes</taxon>
        <taxon>Pseudonocardiales</taxon>
        <taxon>Pseudonocardiaceae</taxon>
        <taxon>Saccharomonospora</taxon>
    </lineage>
</organism>
<feature type="region of interest" description="Disordered" evidence="1">
    <location>
        <begin position="389"/>
        <end position="667"/>
    </location>
</feature>
<comment type="caution">
    <text evidence="2">The sequence shown here is derived from an EMBL/GenBank/DDBJ whole genome shotgun (WGS) entry which is preliminary data.</text>
</comment>
<feature type="compositionally biased region" description="Gly residues" evidence="1">
    <location>
        <begin position="408"/>
        <end position="446"/>
    </location>
</feature>
<sequence>MSTSADTTAVSDPTSPDYDPDSPHYDVTLDSSSPFYAGPVTDGAESGHEIRAEATEDVENNPFLRLFLSDEQRDELVQHVYTDRVSDARQGLDEGLQLRDRGEAPHTVWDNASHEQMVEVLGTNADSAAVAETSEEWVRLGNDLSLHQRAVAEAIEDSMGDWAGEGGDAARQHLAEVARWLGGTAQGAVLTGRQQQIHSQTLNETQKQMAANPPVEFSATQANASLASITDPVVYAQAATQAVAKQQEQQAAREQAARLMKQYDDTIGGATDMPLFTPPPPLAQTTAANAGQRMTADGGGAASAGLPLAQRADGEPGQDGLTAAQRGTPMGTGDRAQVPGEYAMADGGVGAGSGGYGGYGSSGGEGGFGDAGGYGGGANFGENGGTGTVSALSAPGAPGNTEIPDFGGQPGVDVPGGYGGQPPGGIAAGLGGGVPGGGVPGGGGIGVPDHELPRYDRPDYDLPGSDVPDYDLPGYDGDSQTTASSFSIPDTSQTGGTNRIPSSLPNTLPGSSNFTGDGLTPRPGGGPGVNPSFGPPGSLPGSSNIPSTPSRPSFGGGGGGLPGSLPGGGVPGGGIPGGGVPGGGVPGGGAGAGGAGGGAAGSSGATGGAGQHSGAVRGPGTEAGRVGQPMPGAGARGGGGMPMAGGMPAGGARQPEEDKEHRVAGYLTDDENLFASEEIIAPPVIGDWTNKDWK</sequence>
<name>A0A1V9A513_SACPI</name>
<dbReference type="RefSeq" id="WP_081191340.1">
    <property type="nucleotide sequence ID" value="NZ_MWIH01000005.1"/>
</dbReference>
<feature type="compositionally biased region" description="Gly residues" evidence="1">
    <location>
        <begin position="554"/>
        <end position="611"/>
    </location>
</feature>
<reference evidence="2 3" key="1">
    <citation type="submission" date="2017-02" db="EMBL/GenBank/DDBJ databases">
        <title>Draft genome of Saccharomonospora sp. 154.</title>
        <authorList>
            <person name="Alonso-Carmona G.S."/>
            <person name="De La Haba R."/>
            <person name="Vera-Gargallo B."/>
            <person name="Sandoval-Trujillo A.H."/>
            <person name="Ramirez-Duran N."/>
            <person name="Ventosa A."/>
        </authorList>
    </citation>
    <scope>NUCLEOTIDE SEQUENCE [LARGE SCALE GENOMIC DNA]</scope>
    <source>
        <strain evidence="2 3">LRS4.154</strain>
    </source>
</reference>
<feature type="compositionally biased region" description="Basic and acidic residues" evidence="1">
    <location>
        <begin position="654"/>
        <end position="663"/>
    </location>
</feature>
<evidence type="ECO:0000256" key="1">
    <source>
        <dbReference type="SAM" id="MobiDB-lite"/>
    </source>
</evidence>
<evidence type="ECO:0000313" key="2">
    <source>
        <dbReference type="EMBL" id="OQO92235.1"/>
    </source>
</evidence>
<dbReference type="InterPro" id="IPR038332">
    <property type="entry name" value="PPE_sf"/>
</dbReference>
<feature type="compositionally biased region" description="Basic and acidic residues" evidence="1">
    <location>
        <begin position="448"/>
        <end position="460"/>
    </location>
</feature>
<feature type="compositionally biased region" description="Gly residues" evidence="1">
    <location>
        <begin position="634"/>
        <end position="649"/>
    </location>
</feature>
<feature type="compositionally biased region" description="Polar residues" evidence="1">
    <location>
        <begin position="478"/>
        <end position="515"/>
    </location>
</feature>
<evidence type="ECO:0000313" key="3">
    <source>
        <dbReference type="Proteomes" id="UP000192591"/>
    </source>
</evidence>
<dbReference type="AlphaFoldDB" id="A0A1V9A513"/>
<dbReference type="EMBL" id="MWIH01000005">
    <property type="protein sequence ID" value="OQO92235.1"/>
    <property type="molecule type" value="Genomic_DNA"/>
</dbReference>
<evidence type="ECO:0008006" key="4">
    <source>
        <dbReference type="Google" id="ProtNLM"/>
    </source>
</evidence>